<reference evidence="4 5" key="1">
    <citation type="submission" date="2023-07" db="EMBL/GenBank/DDBJ databases">
        <title>Paenibacillus sp. JX-17 nov. isolated from soil.</title>
        <authorList>
            <person name="Wan Y."/>
            <person name="Liu B."/>
        </authorList>
    </citation>
    <scope>NUCLEOTIDE SEQUENCE [LARGE SCALE GENOMIC DNA]</scope>
    <source>
        <strain evidence="4 5">JX-17</strain>
    </source>
</reference>
<dbReference type="SUPFAM" id="SSF51735">
    <property type="entry name" value="NAD(P)-binding Rossmann-fold domains"/>
    <property type="match status" value="1"/>
</dbReference>
<dbReference type="Pfam" id="PF00106">
    <property type="entry name" value="adh_short"/>
    <property type="match status" value="1"/>
</dbReference>
<dbReference type="InterPro" id="IPR020904">
    <property type="entry name" value="Sc_DH/Rdtase_CS"/>
</dbReference>
<evidence type="ECO:0000313" key="5">
    <source>
        <dbReference type="Proteomes" id="UP001240171"/>
    </source>
</evidence>
<proteinExistence type="inferred from homology"/>
<dbReference type="EMBL" id="JAUQTB010000003">
    <property type="protein sequence ID" value="MDO7906263.1"/>
    <property type="molecule type" value="Genomic_DNA"/>
</dbReference>
<dbReference type="PANTHER" id="PTHR24320">
    <property type="entry name" value="RETINOL DEHYDROGENASE"/>
    <property type="match status" value="1"/>
</dbReference>
<keyword evidence="5" id="KW-1185">Reference proteome</keyword>
<dbReference type="PANTHER" id="PTHR24320:SF264">
    <property type="entry name" value="DEHYDROGENASE_REDUCTASE SDR FAMILY MEMBER ON CHROMOSOME X"/>
    <property type="match status" value="1"/>
</dbReference>
<gene>
    <name evidence="4" type="ORF">Q5741_07500</name>
</gene>
<organism evidence="4 5">
    <name type="scientific">Paenibacillus lacisoli</name>
    <dbReference type="NCBI Taxonomy" id="3064525"/>
    <lineage>
        <taxon>Bacteria</taxon>
        <taxon>Bacillati</taxon>
        <taxon>Bacillota</taxon>
        <taxon>Bacilli</taxon>
        <taxon>Bacillales</taxon>
        <taxon>Paenibacillaceae</taxon>
        <taxon>Paenibacillus</taxon>
    </lineage>
</organism>
<dbReference type="RefSeq" id="WP_305023464.1">
    <property type="nucleotide sequence ID" value="NZ_JAUQTB010000003.1"/>
</dbReference>
<evidence type="ECO:0000256" key="1">
    <source>
        <dbReference type="ARBA" id="ARBA00006484"/>
    </source>
</evidence>
<dbReference type="InterPro" id="IPR002347">
    <property type="entry name" value="SDR_fam"/>
</dbReference>
<evidence type="ECO:0000256" key="2">
    <source>
        <dbReference type="ARBA" id="ARBA00023002"/>
    </source>
</evidence>
<accession>A0ABT9CCG5</accession>
<dbReference type="PROSITE" id="PS00061">
    <property type="entry name" value="ADH_SHORT"/>
    <property type="match status" value="1"/>
</dbReference>
<comment type="caution">
    <text evidence="4">The sequence shown here is derived from an EMBL/GenBank/DDBJ whole genome shotgun (WGS) entry which is preliminary data.</text>
</comment>
<evidence type="ECO:0000313" key="4">
    <source>
        <dbReference type="EMBL" id="MDO7906263.1"/>
    </source>
</evidence>
<sequence>MSTFKHNKTALITGANKGIGLELTRCLLQEGWNIIALNRSLYNNDNEQINRSLEQGSLRVYQADLSDFDSLKAALQQIKASENKIDVLFNNAGGSFPELILTKQGREKHFDVQIVAPYIILMELKELLGKGSMRTVVNTSSSIIKTVRHFDPAHLAHPPQFKRLFGPYATTKLALSLWTEELAGQLAHEGFRLLSVDPGGNNTLRKDKDSGLPIYMKMIMKLFFPHPGRGASLLYDAAFSSTRSVPSGSFLIKGKAASLKFTEQRRAVLDMVHDIYQEAFIGN</sequence>
<comment type="similarity">
    <text evidence="1 3">Belongs to the short-chain dehydrogenases/reductases (SDR) family.</text>
</comment>
<keyword evidence="2" id="KW-0560">Oxidoreductase</keyword>
<dbReference type="Gene3D" id="3.40.50.720">
    <property type="entry name" value="NAD(P)-binding Rossmann-like Domain"/>
    <property type="match status" value="1"/>
</dbReference>
<dbReference type="Proteomes" id="UP001240171">
    <property type="component" value="Unassembled WGS sequence"/>
</dbReference>
<dbReference type="PRINTS" id="PR00080">
    <property type="entry name" value="SDRFAMILY"/>
</dbReference>
<protein>
    <submittedName>
        <fullName evidence="4">SDR family oxidoreductase</fullName>
    </submittedName>
</protein>
<dbReference type="InterPro" id="IPR036291">
    <property type="entry name" value="NAD(P)-bd_dom_sf"/>
</dbReference>
<evidence type="ECO:0000256" key="3">
    <source>
        <dbReference type="RuleBase" id="RU000363"/>
    </source>
</evidence>
<name>A0ABT9CCG5_9BACL</name>
<dbReference type="PRINTS" id="PR00081">
    <property type="entry name" value="GDHRDH"/>
</dbReference>